<evidence type="ECO:0000256" key="6">
    <source>
        <dbReference type="ARBA" id="ARBA00022605"/>
    </source>
</evidence>
<dbReference type="Gene3D" id="3.40.640.10">
    <property type="entry name" value="Type I PLP-dependent aspartate aminotransferase-like (Major domain)"/>
    <property type="match status" value="1"/>
</dbReference>
<evidence type="ECO:0000256" key="10">
    <source>
        <dbReference type="ARBA" id="ARBA00047481"/>
    </source>
</evidence>
<dbReference type="GO" id="GO:0004400">
    <property type="term" value="F:histidinol-phosphate transaminase activity"/>
    <property type="evidence" value="ECO:0007669"/>
    <property type="project" value="UniProtKB-UniRule"/>
</dbReference>
<evidence type="ECO:0000256" key="1">
    <source>
        <dbReference type="ARBA" id="ARBA00001933"/>
    </source>
</evidence>
<proteinExistence type="inferred from homology"/>
<dbReference type="PANTHER" id="PTHR43643">
    <property type="entry name" value="HISTIDINOL-PHOSPHATE AMINOTRANSFERASE 2"/>
    <property type="match status" value="1"/>
</dbReference>
<dbReference type="HAMAP" id="MF_01023">
    <property type="entry name" value="HisC_aminotrans_2"/>
    <property type="match status" value="1"/>
</dbReference>
<dbReference type="Gene3D" id="3.90.1150.10">
    <property type="entry name" value="Aspartate Aminotransferase, domain 1"/>
    <property type="match status" value="1"/>
</dbReference>
<dbReference type="AlphaFoldDB" id="A0A3E1B202"/>
<comment type="pathway">
    <text evidence="2 11">Amino-acid biosynthesis; L-histidine biosynthesis; L-histidine from 5-phospho-alpha-D-ribose 1-diphosphate: step 7/9.</text>
</comment>
<evidence type="ECO:0000313" key="14">
    <source>
        <dbReference type="Proteomes" id="UP000256748"/>
    </source>
</evidence>
<comment type="catalytic activity">
    <reaction evidence="10 11">
        <text>L-histidinol phosphate + 2-oxoglutarate = 3-(imidazol-4-yl)-2-oxopropyl phosphate + L-glutamate</text>
        <dbReference type="Rhea" id="RHEA:23744"/>
        <dbReference type="ChEBI" id="CHEBI:16810"/>
        <dbReference type="ChEBI" id="CHEBI:29985"/>
        <dbReference type="ChEBI" id="CHEBI:57766"/>
        <dbReference type="ChEBI" id="CHEBI:57980"/>
        <dbReference type="EC" id="2.6.1.9"/>
    </reaction>
</comment>
<dbReference type="InterPro" id="IPR050106">
    <property type="entry name" value="HistidinolP_aminotransfase"/>
</dbReference>
<dbReference type="GO" id="GO:0030170">
    <property type="term" value="F:pyridoxal phosphate binding"/>
    <property type="evidence" value="ECO:0007669"/>
    <property type="project" value="InterPro"/>
</dbReference>
<dbReference type="InterPro" id="IPR001917">
    <property type="entry name" value="Aminotrans_II_pyridoxalP_BS"/>
</dbReference>
<comment type="subunit">
    <text evidence="4 11">Homodimer.</text>
</comment>
<evidence type="ECO:0000256" key="4">
    <source>
        <dbReference type="ARBA" id="ARBA00011738"/>
    </source>
</evidence>
<organism evidence="13 14">
    <name type="scientific">Rhizobium leguminosarum bv. trifolii</name>
    <dbReference type="NCBI Taxonomy" id="386"/>
    <lineage>
        <taxon>Bacteria</taxon>
        <taxon>Pseudomonadati</taxon>
        <taxon>Pseudomonadota</taxon>
        <taxon>Alphaproteobacteria</taxon>
        <taxon>Hyphomicrobiales</taxon>
        <taxon>Rhizobiaceae</taxon>
        <taxon>Rhizobium/Agrobacterium group</taxon>
        <taxon>Rhizobium</taxon>
    </lineage>
</organism>
<keyword evidence="5 11" id="KW-0032">Aminotransferase</keyword>
<dbReference type="EMBL" id="NAOO01000042">
    <property type="protein sequence ID" value="RFB84038.1"/>
    <property type="molecule type" value="Genomic_DNA"/>
</dbReference>
<dbReference type="GO" id="GO:0000105">
    <property type="term" value="P:L-histidine biosynthetic process"/>
    <property type="evidence" value="ECO:0007669"/>
    <property type="project" value="UniProtKB-UniRule"/>
</dbReference>
<dbReference type="PROSITE" id="PS00599">
    <property type="entry name" value="AA_TRANSFER_CLASS_2"/>
    <property type="match status" value="1"/>
</dbReference>
<comment type="similarity">
    <text evidence="3 11">Belongs to the class-II pyridoxal-phosphate-dependent aminotransferase family. Histidinol-phosphate aminotransferase subfamily.</text>
</comment>
<accession>A0A3E1B202</accession>
<dbReference type="CDD" id="cd00609">
    <property type="entry name" value="AAT_like"/>
    <property type="match status" value="1"/>
</dbReference>
<keyword evidence="6 11" id="KW-0028">Amino-acid biosynthesis</keyword>
<keyword evidence="7 11" id="KW-0808">Transferase</keyword>
<dbReference type="PANTHER" id="PTHR43643:SF6">
    <property type="entry name" value="HISTIDINOL-PHOSPHATE AMINOTRANSFERASE"/>
    <property type="match status" value="1"/>
</dbReference>
<evidence type="ECO:0000256" key="8">
    <source>
        <dbReference type="ARBA" id="ARBA00022898"/>
    </source>
</evidence>
<dbReference type="NCBIfam" id="TIGR01141">
    <property type="entry name" value="hisC"/>
    <property type="match status" value="1"/>
</dbReference>
<evidence type="ECO:0000313" key="13">
    <source>
        <dbReference type="EMBL" id="RFB84038.1"/>
    </source>
</evidence>
<dbReference type="InterPro" id="IPR015421">
    <property type="entry name" value="PyrdxlP-dep_Trfase_major"/>
</dbReference>
<keyword evidence="9 11" id="KW-0368">Histidine biosynthesis</keyword>
<evidence type="ECO:0000256" key="2">
    <source>
        <dbReference type="ARBA" id="ARBA00005011"/>
    </source>
</evidence>
<dbReference type="Pfam" id="PF00155">
    <property type="entry name" value="Aminotran_1_2"/>
    <property type="match status" value="1"/>
</dbReference>
<evidence type="ECO:0000256" key="9">
    <source>
        <dbReference type="ARBA" id="ARBA00023102"/>
    </source>
</evidence>
<evidence type="ECO:0000256" key="11">
    <source>
        <dbReference type="HAMAP-Rule" id="MF_01023"/>
    </source>
</evidence>
<dbReference type="RefSeq" id="WP_116276051.1">
    <property type="nucleotide sequence ID" value="NZ_KZ859530.1"/>
</dbReference>
<gene>
    <name evidence="11" type="primary">hisC</name>
    <name evidence="13" type="ORF">B5K10_29200</name>
</gene>
<dbReference type="EC" id="2.6.1.9" evidence="11"/>
<sequence length="373" mass="40144">MTADFRLNPNVTALPPYNAGMNIAVARSRTGRDDIAALASNENPYGCSPKVMDALKGVNPSRYADPNCTALRATLSRKLAVPASRIVVGNGSEEMIAAICRAALRPFSTVLTVKPGFGLHEIESRANGAKVVKHPMTKELDFDIDGLLAKLRKKPTIFFLSSPSNPVGPALNRDQLRRLVGAVPKETLLVLDEAYFEFCGADAVDGVQALEGSGIAYAVLRTFSKAYGLAGLRVGYAIASDERIASAIAAAKTPFNVNAAAQLAAVAALNDQGWMREAVAKVADERNRMVREAARLGYFAPGSMTNFLYLDVKGDSGAAFDHFLSRGIIVKPWLEPEYATFIRVTVGVPTENDRFLNALSELSDTFVVKEQCE</sequence>
<dbReference type="UniPathway" id="UPA00031">
    <property type="reaction ID" value="UER00012"/>
</dbReference>
<dbReference type="Proteomes" id="UP000256748">
    <property type="component" value="Unassembled WGS sequence"/>
</dbReference>
<dbReference type="InterPro" id="IPR015422">
    <property type="entry name" value="PyrdxlP-dep_Trfase_small"/>
</dbReference>
<dbReference type="InterPro" id="IPR015424">
    <property type="entry name" value="PyrdxlP-dep_Trfase"/>
</dbReference>
<keyword evidence="8 11" id="KW-0663">Pyridoxal phosphate</keyword>
<evidence type="ECO:0000256" key="3">
    <source>
        <dbReference type="ARBA" id="ARBA00007970"/>
    </source>
</evidence>
<comment type="caution">
    <text evidence="13">The sequence shown here is derived from an EMBL/GenBank/DDBJ whole genome shotgun (WGS) entry which is preliminary data.</text>
</comment>
<evidence type="ECO:0000259" key="12">
    <source>
        <dbReference type="Pfam" id="PF00155"/>
    </source>
</evidence>
<name>A0A3E1B202_RHILT</name>
<dbReference type="InterPro" id="IPR005861">
    <property type="entry name" value="HisP_aminotrans"/>
</dbReference>
<protein>
    <recommendedName>
        <fullName evidence="11">Histidinol-phosphate aminotransferase</fullName>
        <ecNumber evidence="11">2.6.1.9</ecNumber>
    </recommendedName>
    <alternativeName>
        <fullName evidence="11">Imidazole acetol-phosphate transaminase</fullName>
    </alternativeName>
</protein>
<feature type="domain" description="Aminotransferase class I/classII large" evidence="12">
    <location>
        <begin position="35"/>
        <end position="358"/>
    </location>
</feature>
<evidence type="ECO:0000256" key="5">
    <source>
        <dbReference type="ARBA" id="ARBA00022576"/>
    </source>
</evidence>
<dbReference type="InterPro" id="IPR004839">
    <property type="entry name" value="Aminotransferase_I/II_large"/>
</dbReference>
<comment type="cofactor">
    <cofactor evidence="1 11">
        <name>pyridoxal 5'-phosphate</name>
        <dbReference type="ChEBI" id="CHEBI:597326"/>
    </cofactor>
</comment>
<dbReference type="SUPFAM" id="SSF53383">
    <property type="entry name" value="PLP-dependent transferases"/>
    <property type="match status" value="1"/>
</dbReference>
<evidence type="ECO:0000256" key="7">
    <source>
        <dbReference type="ARBA" id="ARBA00022679"/>
    </source>
</evidence>
<feature type="modified residue" description="N6-(pyridoxal phosphate)lysine" evidence="11">
    <location>
        <position position="225"/>
    </location>
</feature>
<reference evidence="13 14" key="1">
    <citation type="submission" date="2017-03" db="EMBL/GenBank/DDBJ databases">
        <title>Genome analysis of Rhizobial strains effectives or ineffectives for nitrogen fixation isolated from bean seeds.</title>
        <authorList>
            <person name="Peralta H."/>
            <person name="Aguilar-Vera A."/>
            <person name="Mora Y."/>
            <person name="Vargas-Lagunas C."/>
            <person name="Girard L."/>
            <person name="Mora J."/>
        </authorList>
    </citation>
    <scope>NUCLEOTIDE SEQUENCE [LARGE SCALE GENOMIC DNA]</scope>
    <source>
        <strain evidence="13 14">CCGM5</strain>
    </source>
</reference>